<sequence length="538" mass="58589">MNKYKKFAAQSGIAVVLVLIVSYFIPAPLSVEAAVTSANHNILLIMLDDLGEIPFNALIDSGLAPNIAALKARGMTFNNSFVSNARGCPDRTTMLTGQYYHNGGMSNGKCGVSLFNDSSTLPVWLKNRGYVTGLIGRYTDGLGYTDINKDGVIDAVDIRYVPPGWNWWQPLLFPYTAGYVAPGGVTAWFENANTCGYFLMTKGVVKGYDCVNPANYQSDVLTNEAARYLQAQASRQSPFFLALTPTVTHVEIWPDNTTIDEYTDGWKWKTRAPARYAGTTDGFSLPASPAFNESDSTFSSKPAWIRVRELLTGEDITNVNTQYRSVLGALRAIDDMVGTVTATLTSSGQLDNTVIILTTDNGWLYGEHRMTSKLVAFEESARVPLIMAGPGILASSSDALVLNNDLAPTIAALAGAATDGKEDGVSLLPLLTNPNQPWRNKFLIESWAVANESTSGPLIVPTLNAVRTHNEKLVQYGASQDFAQEFYLLQSDSRELVNEANNTDLSSLKNQLTNYLQLLENCGKDVGQVACQEIEFSQ</sequence>
<dbReference type="Proteomes" id="UP000177279">
    <property type="component" value="Unassembled WGS sequence"/>
</dbReference>
<reference evidence="2 3" key="1">
    <citation type="journal article" date="2016" name="Nat. Commun.">
        <title>Thousands of microbial genomes shed light on interconnected biogeochemical processes in an aquifer system.</title>
        <authorList>
            <person name="Anantharaman K."/>
            <person name="Brown C.T."/>
            <person name="Hug L.A."/>
            <person name="Sharon I."/>
            <person name="Castelle C.J."/>
            <person name="Probst A.J."/>
            <person name="Thomas B.C."/>
            <person name="Singh A."/>
            <person name="Wilkins M.J."/>
            <person name="Karaoz U."/>
            <person name="Brodie E.L."/>
            <person name="Williams K.H."/>
            <person name="Hubbard S.S."/>
            <person name="Banfield J.F."/>
        </authorList>
    </citation>
    <scope>NUCLEOTIDE SEQUENCE [LARGE SCALE GENOMIC DNA]</scope>
</reference>
<evidence type="ECO:0000259" key="1">
    <source>
        <dbReference type="Pfam" id="PF00884"/>
    </source>
</evidence>
<dbReference type="AlphaFoldDB" id="A0A1G2THI3"/>
<dbReference type="PANTHER" id="PTHR43108:SF8">
    <property type="entry name" value="SD21168P"/>
    <property type="match status" value="1"/>
</dbReference>
<feature type="domain" description="Sulfatase N-terminal" evidence="1">
    <location>
        <begin position="41"/>
        <end position="416"/>
    </location>
</feature>
<dbReference type="Pfam" id="PF00884">
    <property type="entry name" value="Sulfatase"/>
    <property type="match status" value="1"/>
</dbReference>
<name>A0A1G2THI3_9BACT</name>
<comment type="caution">
    <text evidence="2">The sequence shown here is derived from an EMBL/GenBank/DDBJ whole genome shotgun (WGS) entry which is preliminary data.</text>
</comment>
<dbReference type="InterPro" id="IPR017850">
    <property type="entry name" value="Alkaline_phosphatase_core_sf"/>
</dbReference>
<dbReference type="PANTHER" id="PTHR43108">
    <property type="entry name" value="N-ACETYLGLUCOSAMINE-6-SULFATASE FAMILY MEMBER"/>
    <property type="match status" value="1"/>
</dbReference>
<dbReference type="InterPro" id="IPR018247">
    <property type="entry name" value="EF_Hand_1_Ca_BS"/>
</dbReference>
<dbReference type="InterPro" id="IPR000917">
    <property type="entry name" value="Sulfatase_N"/>
</dbReference>
<organism evidence="2 3">
    <name type="scientific">Candidatus Zambryskibacteria bacterium RIFCSPHIGHO2_02_FULL_43_37</name>
    <dbReference type="NCBI Taxonomy" id="1802749"/>
    <lineage>
        <taxon>Bacteria</taxon>
        <taxon>Candidatus Zambryskiibacteriota</taxon>
    </lineage>
</organism>
<protein>
    <recommendedName>
        <fullName evidence="1">Sulfatase N-terminal domain-containing protein</fullName>
    </recommendedName>
</protein>
<dbReference type="SUPFAM" id="SSF53649">
    <property type="entry name" value="Alkaline phosphatase-like"/>
    <property type="match status" value="1"/>
</dbReference>
<dbReference type="Gene3D" id="3.40.720.10">
    <property type="entry name" value="Alkaline Phosphatase, subunit A"/>
    <property type="match status" value="1"/>
</dbReference>
<dbReference type="PROSITE" id="PS00018">
    <property type="entry name" value="EF_HAND_1"/>
    <property type="match status" value="1"/>
</dbReference>
<evidence type="ECO:0000313" key="2">
    <source>
        <dbReference type="EMBL" id="OHA96756.1"/>
    </source>
</evidence>
<accession>A0A1G2THI3</accession>
<dbReference type="EMBL" id="MHVS01000004">
    <property type="protein sequence ID" value="OHA96756.1"/>
    <property type="molecule type" value="Genomic_DNA"/>
</dbReference>
<proteinExistence type="predicted"/>
<evidence type="ECO:0000313" key="3">
    <source>
        <dbReference type="Proteomes" id="UP000177279"/>
    </source>
</evidence>
<gene>
    <name evidence="2" type="ORF">A3D49_02860</name>
</gene>